<name>A0A1F7YCW4_9BACT</name>
<evidence type="ECO:0000256" key="4">
    <source>
        <dbReference type="ARBA" id="ARBA00022989"/>
    </source>
</evidence>
<evidence type="ECO:0000256" key="2">
    <source>
        <dbReference type="ARBA" id="ARBA00022481"/>
    </source>
</evidence>
<evidence type="ECO:0000313" key="8">
    <source>
        <dbReference type="Proteomes" id="UP000178851"/>
    </source>
</evidence>
<dbReference type="Pfam" id="PF07963">
    <property type="entry name" value="N_methyl"/>
    <property type="match status" value="1"/>
</dbReference>
<evidence type="ECO:0000313" key="7">
    <source>
        <dbReference type="EMBL" id="OGM25167.1"/>
    </source>
</evidence>
<dbReference type="PRINTS" id="PR00813">
    <property type="entry name" value="BCTERIALGSPG"/>
</dbReference>
<dbReference type="Proteomes" id="UP000178851">
    <property type="component" value="Unassembled WGS sequence"/>
</dbReference>
<dbReference type="InterPro" id="IPR012902">
    <property type="entry name" value="N_methyl_site"/>
</dbReference>
<comment type="caution">
    <text evidence="7">The sequence shown here is derived from an EMBL/GenBank/DDBJ whole genome shotgun (WGS) entry which is preliminary data.</text>
</comment>
<evidence type="ECO:0008006" key="9">
    <source>
        <dbReference type="Google" id="ProtNLM"/>
    </source>
</evidence>
<keyword evidence="2" id="KW-0488">Methylation</keyword>
<evidence type="ECO:0000256" key="1">
    <source>
        <dbReference type="ARBA" id="ARBA00004167"/>
    </source>
</evidence>
<dbReference type="GO" id="GO:0015627">
    <property type="term" value="C:type II protein secretion system complex"/>
    <property type="evidence" value="ECO:0007669"/>
    <property type="project" value="InterPro"/>
</dbReference>
<accession>A0A1F7YCW4</accession>
<dbReference type="PANTHER" id="PTHR30093">
    <property type="entry name" value="GENERAL SECRETION PATHWAY PROTEIN G"/>
    <property type="match status" value="1"/>
</dbReference>
<reference evidence="7 8" key="1">
    <citation type="journal article" date="2016" name="Nat. Commun.">
        <title>Thousands of microbial genomes shed light on interconnected biogeochemical processes in an aquifer system.</title>
        <authorList>
            <person name="Anantharaman K."/>
            <person name="Brown C.T."/>
            <person name="Hug L.A."/>
            <person name="Sharon I."/>
            <person name="Castelle C.J."/>
            <person name="Probst A.J."/>
            <person name="Thomas B.C."/>
            <person name="Singh A."/>
            <person name="Wilkins M.J."/>
            <person name="Karaoz U."/>
            <person name="Brodie E.L."/>
            <person name="Williams K.H."/>
            <person name="Hubbard S.S."/>
            <person name="Banfield J.F."/>
        </authorList>
    </citation>
    <scope>NUCLEOTIDE SEQUENCE [LARGE SCALE GENOMIC DNA]</scope>
</reference>
<dbReference type="EMBL" id="MGGI01000022">
    <property type="protein sequence ID" value="OGM25167.1"/>
    <property type="molecule type" value="Genomic_DNA"/>
</dbReference>
<dbReference type="PROSITE" id="PS00409">
    <property type="entry name" value="PROKAR_NTER_METHYL"/>
    <property type="match status" value="1"/>
</dbReference>
<dbReference type="GO" id="GO:0016020">
    <property type="term" value="C:membrane"/>
    <property type="evidence" value="ECO:0007669"/>
    <property type="project" value="UniProtKB-SubCell"/>
</dbReference>
<organism evidence="7 8">
    <name type="scientific">Candidatus Woesebacteria bacterium RIFCSPHIGHO2_01_FULL_39_28</name>
    <dbReference type="NCBI Taxonomy" id="1802496"/>
    <lineage>
        <taxon>Bacteria</taxon>
        <taxon>Candidatus Woeseibacteriota</taxon>
    </lineage>
</organism>
<keyword evidence="4 6" id="KW-1133">Transmembrane helix</keyword>
<dbReference type="AlphaFoldDB" id="A0A1F7YCW4"/>
<sequence length="168" mass="18086">MKEGVLTGRRGFTLIELLVVVMILTLLISISLFAFQSARREQRNAKRKTDIQLIKAGLELYKIDCGTYPLLSAGDAKTILDSDSNSANGYSLTGNNSSSRCASGNIYITNIPSDPNSAKRYVYRGFNSDYYELCTNLEGVSGSTCPSSYSCNASGGGGNCNYGVTSQQ</sequence>
<dbReference type="SUPFAM" id="SSF54523">
    <property type="entry name" value="Pili subunits"/>
    <property type="match status" value="1"/>
</dbReference>
<comment type="subcellular location">
    <subcellularLocation>
        <location evidence="1">Membrane</location>
        <topology evidence="1">Single-pass membrane protein</topology>
    </subcellularLocation>
</comment>
<protein>
    <recommendedName>
        <fullName evidence="9">Type II secretion system protein GspG C-terminal domain-containing protein</fullName>
    </recommendedName>
</protein>
<gene>
    <name evidence="7" type="ORF">A2627_00150</name>
</gene>
<evidence type="ECO:0000256" key="6">
    <source>
        <dbReference type="SAM" id="Phobius"/>
    </source>
</evidence>
<feature type="transmembrane region" description="Helical" evidence="6">
    <location>
        <begin position="12"/>
        <end position="35"/>
    </location>
</feature>
<proteinExistence type="predicted"/>
<evidence type="ECO:0000256" key="3">
    <source>
        <dbReference type="ARBA" id="ARBA00022692"/>
    </source>
</evidence>
<dbReference type="PANTHER" id="PTHR30093:SF44">
    <property type="entry name" value="TYPE II SECRETION SYSTEM CORE PROTEIN G"/>
    <property type="match status" value="1"/>
</dbReference>
<dbReference type="GO" id="GO:0015628">
    <property type="term" value="P:protein secretion by the type II secretion system"/>
    <property type="evidence" value="ECO:0007669"/>
    <property type="project" value="InterPro"/>
</dbReference>
<keyword evidence="5 6" id="KW-0472">Membrane</keyword>
<keyword evidence="3 6" id="KW-0812">Transmembrane</keyword>
<dbReference type="NCBIfam" id="TIGR02532">
    <property type="entry name" value="IV_pilin_GFxxxE"/>
    <property type="match status" value="1"/>
</dbReference>
<dbReference type="InterPro" id="IPR045584">
    <property type="entry name" value="Pilin-like"/>
</dbReference>
<evidence type="ECO:0000256" key="5">
    <source>
        <dbReference type="ARBA" id="ARBA00023136"/>
    </source>
</evidence>
<dbReference type="InterPro" id="IPR000983">
    <property type="entry name" value="Bac_GSPG_pilin"/>
</dbReference>
<dbReference type="Gene3D" id="3.30.700.10">
    <property type="entry name" value="Glycoprotein, Type 4 Pilin"/>
    <property type="match status" value="1"/>
</dbReference>